<dbReference type="Pfam" id="PF17919">
    <property type="entry name" value="RT_RNaseH_2"/>
    <property type="match status" value="1"/>
</dbReference>
<feature type="region of interest" description="Disordered" evidence="5">
    <location>
        <begin position="324"/>
        <end position="366"/>
    </location>
</feature>
<dbReference type="InterPro" id="IPR043128">
    <property type="entry name" value="Rev_trsase/Diguanyl_cyclase"/>
</dbReference>
<dbReference type="Pfam" id="PF17921">
    <property type="entry name" value="Integrase_H2C2"/>
    <property type="match status" value="1"/>
</dbReference>
<dbReference type="InterPro" id="IPR056924">
    <property type="entry name" value="SH3_Tf2-1"/>
</dbReference>
<dbReference type="RefSeq" id="XP_040966333.1">
    <property type="nucleotide sequence ID" value="XM_041110399.1"/>
</dbReference>
<keyword evidence="2" id="KW-0378">Hydrolase</keyword>
<keyword evidence="4" id="KW-0479">Metal-binding</keyword>
<dbReference type="CDD" id="cd09274">
    <property type="entry name" value="RNase_HI_RT_Ty3"/>
    <property type="match status" value="1"/>
</dbReference>
<dbReference type="PROSITE" id="PS50878">
    <property type="entry name" value="RT_POL"/>
    <property type="match status" value="1"/>
</dbReference>
<dbReference type="Proteomes" id="UP000818029">
    <property type="component" value="Unplaced"/>
</dbReference>
<dbReference type="SUPFAM" id="SSF57756">
    <property type="entry name" value="Retrovirus zinc finger-like domains"/>
    <property type="match status" value="1"/>
</dbReference>
<dbReference type="Pfam" id="PF00078">
    <property type="entry name" value="RVT_1"/>
    <property type="match status" value="1"/>
</dbReference>
<keyword evidence="3" id="KW-0238">DNA-binding</keyword>
<dbReference type="SUPFAM" id="SSF56672">
    <property type="entry name" value="DNA/RNA polymerases"/>
    <property type="match status" value="1"/>
</dbReference>
<feature type="domain" description="Reverse transcriptase" evidence="7">
    <location>
        <begin position="643"/>
        <end position="832"/>
    </location>
</feature>
<dbReference type="SMART" id="SM00343">
    <property type="entry name" value="ZnF_C2HC"/>
    <property type="match status" value="1"/>
</dbReference>
<dbReference type="InterPro" id="IPR043502">
    <property type="entry name" value="DNA/RNA_pol_sf"/>
</dbReference>
<evidence type="ECO:0000256" key="4">
    <source>
        <dbReference type="PROSITE-ProRule" id="PRU00047"/>
    </source>
</evidence>
<keyword evidence="8" id="KW-1185">Reference proteome</keyword>
<feature type="compositionally biased region" description="Basic and acidic residues" evidence="5">
    <location>
        <begin position="339"/>
        <end position="348"/>
    </location>
</feature>
<evidence type="ECO:0000259" key="7">
    <source>
        <dbReference type="PROSITE" id="PS50878"/>
    </source>
</evidence>
<evidence type="ECO:0000256" key="5">
    <source>
        <dbReference type="SAM" id="MobiDB-lite"/>
    </source>
</evidence>
<sequence length="1394" mass="159314">MAKDRIENPLMNPPVSEGYGNKFSSLIVKRLILRMDQQNRLISSAMIPPNPVLANQRLFVFSKPTTIRFLGTIPTLARSNVVGFAISFGNHREIHAHQRMMKSEMHNICENLLKSLMTGTEDRSRGGDQPPDLQMQAITRTLQRLLENALEPIHSRLDKIEGGGSQSVHNEHNDENDIEHSPRMNQRPGRTVDDNISNIKVAIPSFQGRSDPDAYLTWESKVEHVFECYNYSEQKKVRLAAMEFVDYALVWWDQLLISRRHTGEGLMRTWEDMKRIMRRRFVPSHYHQDLFQKLQTLKQGNKSVEDYFKEMEMSMMRANTVEDREATMARKQAPQPPLRIREPGESSKPKPPIANNGRGKQPMVAPERSRDIQCFKCLGRGHVASQCPNRRVMLMREDGEIESDSEEEVHELPTKEDEENDLEVAESGQVMEIMVVKRSLNVQQVQDEQQRETIFHTRCKVQDKVCVVIIDSGSCTNVASSVMVDRLGLKTTKHPNPYKLQWLNDGGELKVTKQVVVPFSIGNYKDEVLCDVVSMDATHFLLGRPWQYDKRAMHDGFTNRYSFIHADHCLLAEFPADLLASIVSLLQEFEDVFPKETPKGLPPLRGIEHQIDFIPGATIPNRPAYRTNPEETKELQRQVAELMDKGYIRESLSPCAVPVLLVPKKDGSWRMCVDCRAVNQITIKYRHPIPRLDDMLDELCGAVIFSKIDLKSGYRQLRMREGDEWKTAFKTKLGLYEWLVMPFGLSNAPSTFMRLMNHVLRSFIGKFCVVYFDDILVYSKTLQDHVEHLRAVLQTLREERFSITAPLTGIIKKNSSFLWGKEQEDAFLKIKDCLTKAPVLALPDFDKTFEIECDASGVGIGAVLIQEKRPVAYFSEKLSGATLNYPVYDKQMYALIRTLETWQHYLLPKEFVIHTDHEALRYITGKDNVVADALSRRYVLLSYLDSHLIGFAYIRELYSDDHDFCDKYNACEKGADGKFYRHDGYLFKENRICIPQGSMRDILIREAHEGGLMGPFGVTKMLRTLKEHLFWPKMHRDVERYCERCVTCKKVKIEGFTTWFSKMAYFISCHKTDDAVNVANLFFKDVVQLHGIPRSIVSDRDTDGQTKVVNRVLSTLLRSIIKKNIKTWEDCLPHVEFAYNHAVHSATKMSPFEVVYGFNPILPLDMLPLPQEQVMNRDSKAKAEYVKKLHQQERFPAQRRSKLLPRGDGPFQVLEKVNDNAYKFEDKSFSRSGDDVRTLTPTKQTDPEPPTDALRPIIPDNACILCITAAAGTELADAYSPDTVIASYPGKEVHDLWAFYLHAALLRQAFAHCGKFPTAASRRSLGRVSVPVWLIILSDQLLIIALPFPAVVPLPRAGSYALLTRPPLETPLPVRLACVKHAASVHPEPRSNSP</sequence>
<dbReference type="Gene3D" id="3.10.10.10">
    <property type="entry name" value="HIV Type 1 Reverse Transcriptase, subunit A, domain 1"/>
    <property type="match status" value="1"/>
</dbReference>
<dbReference type="SUPFAM" id="SSF50630">
    <property type="entry name" value="Acid proteases"/>
    <property type="match status" value="1"/>
</dbReference>
<dbReference type="InterPro" id="IPR036875">
    <property type="entry name" value="Znf_CCHC_sf"/>
</dbReference>
<feature type="region of interest" description="Disordered" evidence="5">
    <location>
        <begin position="159"/>
        <end position="192"/>
    </location>
</feature>
<feature type="compositionally biased region" description="Acidic residues" evidence="5">
    <location>
        <begin position="400"/>
        <end position="409"/>
    </location>
</feature>
<keyword evidence="1" id="KW-0645">Protease</keyword>
<dbReference type="Gene3D" id="3.30.70.270">
    <property type="match status" value="1"/>
</dbReference>
<dbReference type="GeneID" id="107949870"/>
<dbReference type="Gene3D" id="3.10.20.370">
    <property type="match status" value="1"/>
</dbReference>
<dbReference type="Gene3D" id="1.10.340.70">
    <property type="match status" value="1"/>
</dbReference>
<dbReference type="InterPro" id="IPR005162">
    <property type="entry name" value="Retrotrans_gag_dom"/>
</dbReference>
<dbReference type="CDD" id="cd00303">
    <property type="entry name" value="retropepsin_like"/>
    <property type="match status" value="1"/>
</dbReference>
<feature type="region of interest" description="Disordered" evidence="5">
    <location>
        <begin position="400"/>
        <end position="422"/>
    </location>
</feature>
<feature type="compositionally biased region" description="Basic and acidic residues" evidence="5">
    <location>
        <begin position="169"/>
        <end position="182"/>
    </location>
</feature>
<evidence type="ECO:0000313" key="9">
    <source>
        <dbReference type="RefSeq" id="XP_040966333.1"/>
    </source>
</evidence>
<dbReference type="InterPro" id="IPR021109">
    <property type="entry name" value="Peptidase_aspartic_dom_sf"/>
</dbReference>
<dbReference type="PANTHER" id="PTHR35046:SF9">
    <property type="entry name" value="RNA-DIRECTED DNA POLYMERASE"/>
    <property type="match status" value="1"/>
</dbReference>
<proteinExistence type="predicted"/>
<organism evidence="8 9">
    <name type="scientific">Gossypium hirsutum</name>
    <name type="common">Upland cotton</name>
    <name type="synonym">Gossypium mexicanum</name>
    <dbReference type="NCBI Taxonomy" id="3635"/>
    <lineage>
        <taxon>Eukaryota</taxon>
        <taxon>Viridiplantae</taxon>
        <taxon>Streptophyta</taxon>
        <taxon>Embryophyta</taxon>
        <taxon>Tracheophyta</taxon>
        <taxon>Spermatophyta</taxon>
        <taxon>Magnoliopsida</taxon>
        <taxon>eudicotyledons</taxon>
        <taxon>Gunneridae</taxon>
        <taxon>Pentapetalae</taxon>
        <taxon>rosids</taxon>
        <taxon>malvids</taxon>
        <taxon>Malvales</taxon>
        <taxon>Malvaceae</taxon>
        <taxon>Malvoideae</taxon>
        <taxon>Gossypium</taxon>
    </lineage>
</organism>
<gene>
    <name evidence="9" type="primary">LOC107949870</name>
</gene>
<keyword evidence="2" id="KW-0064">Aspartyl protease</keyword>
<evidence type="ECO:0000256" key="2">
    <source>
        <dbReference type="ARBA" id="ARBA00022750"/>
    </source>
</evidence>
<reference evidence="9" key="1">
    <citation type="submission" date="2025-08" db="UniProtKB">
        <authorList>
            <consortium name="RefSeq"/>
        </authorList>
    </citation>
    <scope>IDENTIFICATION</scope>
</reference>
<dbReference type="Gene3D" id="2.40.70.10">
    <property type="entry name" value="Acid Proteases"/>
    <property type="match status" value="1"/>
</dbReference>
<dbReference type="InterPro" id="IPR041577">
    <property type="entry name" value="RT_RNaseH_2"/>
</dbReference>
<accession>A0ABM3BH07</accession>
<evidence type="ECO:0008006" key="10">
    <source>
        <dbReference type="Google" id="ProtNLM"/>
    </source>
</evidence>
<dbReference type="Gene3D" id="3.30.420.10">
    <property type="entry name" value="Ribonuclease H-like superfamily/Ribonuclease H"/>
    <property type="match status" value="1"/>
</dbReference>
<feature type="domain" description="CCHC-type" evidence="6">
    <location>
        <begin position="374"/>
        <end position="389"/>
    </location>
</feature>
<dbReference type="InterPro" id="IPR012337">
    <property type="entry name" value="RNaseH-like_sf"/>
</dbReference>
<keyword evidence="4" id="KW-0862">Zinc</keyword>
<dbReference type="InterPro" id="IPR041588">
    <property type="entry name" value="Integrase_H2C2"/>
</dbReference>
<evidence type="ECO:0000259" key="6">
    <source>
        <dbReference type="PROSITE" id="PS50158"/>
    </source>
</evidence>
<evidence type="ECO:0000256" key="1">
    <source>
        <dbReference type="ARBA" id="ARBA00022670"/>
    </source>
</evidence>
<dbReference type="Pfam" id="PF24626">
    <property type="entry name" value="SH3_Tf2-1"/>
    <property type="match status" value="1"/>
</dbReference>
<keyword evidence="4" id="KW-0863">Zinc-finger</keyword>
<dbReference type="PANTHER" id="PTHR35046">
    <property type="entry name" value="ZINC KNUCKLE (CCHC-TYPE) FAMILY PROTEIN"/>
    <property type="match status" value="1"/>
</dbReference>
<dbReference type="InterPro" id="IPR001878">
    <property type="entry name" value="Znf_CCHC"/>
</dbReference>
<dbReference type="InterPro" id="IPR000477">
    <property type="entry name" value="RT_dom"/>
</dbReference>
<feature type="region of interest" description="Disordered" evidence="5">
    <location>
        <begin position="1231"/>
        <end position="1253"/>
    </location>
</feature>
<evidence type="ECO:0000313" key="8">
    <source>
        <dbReference type="Proteomes" id="UP000818029"/>
    </source>
</evidence>
<dbReference type="Pfam" id="PF03732">
    <property type="entry name" value="Retrotrans_gag"/>
    <property type="match status" value="1"/>
</dbReference>
<protein>
    <recommendedName>
        <fullName evidence="10">Reverse transcriptase</fullName>
    </recommendedName>
</protein>
<dbReference type="SUPFAM" id="SSF53098">
    <property type="entry name" value="Ribonuclease H-like"/>
    <property type="match status" value="1"/>
</dbReference>
<evidence type="ECO:0000256" key="3">
    <source>
        <dbReference type="ARBA" id="ARBA00023125"/>
    </source>
</evidence>
<name>A0ABM3BH07_GOSHI</name>
<dbReference type="CDD" id="cd01647">
    <property type="entry name" value="RT_LTR"/>
    <property type="match status" value="1"/>
</dbReference>
<dbReference type="PROSITE" id="PS50158">
    <property type="entry name" value="ZF_CCHC"/>
    <property type="match status" value="1"/>
</dbReference>
<dbReference type="InterPro" id="IPR036397">
    <property type="entry name" value="RNaseH_sf"/>
</dbReference>